<dbReference type="EMBL" id="JBJQND010000004">
    <property type="protein sequence ID" value="KAL3880588.1"/>
    <property type="molecule type" value="Genomic_DNA"/>
</dbReference>
<reference evidence="3 4" key="1">
    <citation type="submission" date="2024-11" db="EMBL/GenBank/DDBJ databases">
        <title>Chromosome-level genome assembly of the freshwater bivalve Anodonta woodiana.</title>
        <authorList>
            <person name="Chen X."/>
        </authorList>
    </citation>
    <scope>NUCLEOTIDE SEQUENCE [LARGE SCALE GENOMIC DNA]</scope>
    <source>
        <strain evidence="3">MN2024</strain>
        <tissue evidence="3">Gills</tissue>
    </source>
</reference>
<gene>
    <name evidence="2" type="ORF">ACJMK2_032817</name>
    <name evidence="3" type="ORF">ACJMK2_032832</name>
</gene>
<evidence type="ECO:0000256" key="1">
    <source>
        <dbReference type="SAM" id="MobiDB-lite"/>
    </source>
</evidence>
<feature type="non-terminal residue" evidence="3">
    <location>
        <position position="72"/>
    </location>
</feature>
<evidence type="ECO:0000313" key="3">
    <source>
        <dbReference type="EMBL" id="KAL3880605.1"/>
    </source>
</evidence>
<evidence type="ECO:0000313" key="2">
    <source>
        <dbReference type="EMBL" id="KAL3880588.1"/>
    </source>
</evidence>
<proteinExistence type="predicted"/>
<name>A0ABD3X4H8_SINWO</name>
<keyword evidence="4" id="KW-1185">Reference proteome</keyword>
<sequence>MPMFTRKGTIVRKARGSGRRQSTRRPHTSANGTYASAGPLRNVIGSQSPLSKPVATPEVKPSPAKSVTSTCV</sequence>
<organism evidence="3 4">
    <name type="scientific">Sinanodonta woodiana</name>
    <name type="common">Chinese pond mussel</name>
    <name type="synonym">Anodonta woodiana</name>
    <dbReference type="NCBI Taxonomy" id="1069815"/>
    <lineage>
        <taxon>Eukaryota</taxon>
        <taxon>Metazoa</taxon>
        <taxon>Spiralia</taxon>
        <taxon>Lophotrochozoa</taxon>
        <taxon>Mollusca</taxon>
        <taxon>Bivalvia</taxon>
        <taxon>Autobranchia</taxon>
        <taxon>Heteroconchia</taxon>
        <taxon>Palaeoheterodonta</taxon>
        <taxon>Unionida</taxon>
        <taxon>Unionoidea</taxon>
        <taxon>Unionidae</taxon>
        <taxon>Unioninae</taxon>
        <taxon>Sinanodonta</taxon>
    </lineage>
</organism>
<accession>A0ABD3X4H8</accession>
<evidence type="ECO:0000313" key="4">
    <source>
        <dbReference type="Proteomes" id="UP001634394"/>
    </source>
</evidence>
<comment type="caution">
    <text evidence="3">The sequence shown here is derived from an EMBL/GenBank/DDBJ whole genome shotgun (WGS) entry which is preliminary data.</text>
</comment>
<feature type="compositionally biased region" description="Basic residues" evidence="1">
    <location>
        <begin position="9"/>
        <end position="27"/>
    </location>
</feature>
<dbReference type="EMBL" id="JBJQND010000004">
    <property type="protein sequence ID" value="KAL3880605.1"/>
    <property type="molecule type" value="Genomic_DNA"/>
</dbReference>
<dbReference type="Proteomes" id="UP001634394">
    <property type="component" value="Unassembled WGS sequence"/>
</dbReference>
<dbReference type="AlphaFoldDB" id="A0ABD3X4H8"/>
<protein>
    <submittedName>
        <fullName evidence="3">Uncharacterized protein</fullName>
    </submittedName>
</protein>
<feature type="region of interest" description="Disordered" evidence="1">
    <location>
        <begin position="1"/>
        <end position="72"/>
    </location>
</feature>